<evidence type="ECO:0000313" key="2">
    <source>
        <dbReference type="Proteomes" id="UP000282311"/>
    </source>
</evidence>
<sequence>MPCKANATDDKRIRLHANPALPAGPVFTTCIRKAPPRKKVQPDARIVYGNRKTFRRMLETDTGVRAPPL</sequence>
<reference evidence="1 2" key="1">
    <citation type="journal article" date="2007" name="Int. J. Syst. Evol. Microbiol.">
        <title>Paenibacillus ginsengarvi sp. nov., isolated from soil from ginseng cultivation.</title>
        <authorList>
            <person name="Yoon M.H."/>
            <person name="Ten L.N."/>
            <person name="Im W.T."/>
        </authorList>
    </citation>
    <scope>NUCLEOTIDE SEQUENCE [LARGE SCALE GENOMIC DNA]</scope>
    <source>
        <strain evidence="1 2">KCTC 13059</strain>
    </source>
</reference>
<organism evidence="1 2">
    <name type="scientific">Paenibacillus ginsengarvi</name>
    <dbReference type="NCBI Taxonomy" id="400777"/>
    <lineage>
        <taxon>Bacteria</taxon>
        <taxon>Bacillati</taxon>
        <taxon>Bacillota</taxon>
        <taxon>Bacilli</taxon>
        <taxon>Bacillales</taxon>
        <taxon>Paenibacillaceae</taxon>
        <taxon>Paenibacillus</taxon>
    </lineage>
</organism>
<accession>A0A3B0CIE9</accession>
<dbReference type="AlphaFoldDB" id="A0A3B0CIE9"/>
<proteinExistence type="predicted"/>
<name>A0A3B0CIE9_9BACL</name>
<comment type="caution">
    <text evidence="1">The sequence shown here is derived from an EMBL/GenBank/DDBJ whole genome shotgun (WGS) entry which is preliminary data.</text>
</comment>
<evidence type="ECO:0000313" key="1">
    <source>
        <dbReference type="EMBL" id="RKN84972.1"/>
    </source>
</evidence>
<dbReference type="Proteomes" id="UP000282311">
    <property type="component" value="Unassembled WGS sequence"/>
</dbReference>
<protein>
    <submittedName>
        <fullName evidence="1">Uncharacterized protein</fullName>
    </submittedName>
</protein>
<gene>
    <name evidence="1" type="ORF">D7M11_10630</name>
</gene>
<dbReference type="EMBL" id="RBAH01000006">
    <property type="protein sequence ID" value="RKN84972.1"/>
    <property type="molecule type" value="Genomic_DNA"/>
</dbReference>
<keyword evidence="2" id="KW-1185">Reference proteome</keyword>